<evidence type="ECO:0000259" key="9">
    <source>
        <dbReference type="Pfam" id="PF08532"/>
    </source>
</evidence>
<dbReference type="AlphaFoldDB" id="A0A8J3UDR1"/>
<comment type="similarity">
    <text evidence="2">Belongs to the glycosyl hydrolase 42 family.</text>
</comment>
<dbReference type="InterPro" id="IPR017853">
    <property type="entry name" value="GH"/>
</dbReference>
<dbReference type="Gene3D" id="3.20.20.80">
    <property type="entry name" value="Glycosidases"/>
    <property type="match status" value="1"/>
</dbReference>
<dbReference type="Pfam" id="PF02449">
    <property type="entry name" value="Glyco_hydro_42"/>
    <property type="match status" value="1"/>
</dbReference>
<evidence type="ECO:0000256" key="1">
    <source>
        <dbReference type="ARBA" id="ARBA00001412"/>
    </source>
</evidence>
<dbReference type="InterPro" id="IPR013738">
    <property type="entry name" value="Beta_galactosidase_Trimer"/>
</dbReference>
<keyword evidence="7" id="KW-0326">Glycosidase</keyword>
<dbReference type="GO" id="GO:0004565">
    <property type="term" value="F:beta-galactosidase activity"/>
    <property type="evidence" value="ECO:0007669"/>
    <property type="project" value="UniProtKB-EC"/>
</dbReference>
<evidence type="ECO:0000313" key="10">
    <source>
        <dbReference type="EMBL" id="GII43614.1"/>
    </source>
</evidence>
<comment type="caution">
    <text evidence="10">The sequence shown here is derived from an EMBL/GenBank/DDBJ whole genome shotgun (WGS) entry which is preliminary data.</text>
</comment>
<accession>A0A8J3UDR1</accession>
<keyword evidence="6" id="KW-0862">Zinc</keyword>
<dbReference type="Pfam" id="PF08532">
    <property type="entry name" value="Glyco_hydro_42M"/>
    <property type="match status" value="1"/>
</dbReference>
<evidence type="ECO:0000259" key="8">
    <source>
        <dbReference type="Pfam" id="PF02449"/>
    </source>
</evidence>
<dbReference type="CDD" id="cd03143">
    <property type="entry name" value="A4_beta-galactosidase_middle_domain"/>
    <property type="match status" value="1"/>
</dbReference>
<dbReference type="Proteomes" id="UP000644610">
    <property type="component" value="Unassembled WGS sequence"/>
</dbReference>
<keyword evidence="5" id="KW-0378">Hydrolase</keyword>
<dbReference type="SUPFAM" id="SSF51445">
    <property type="entry name" value="(Trans)glycosidases"/>
    <property type="match status" value="1"/>
</dbReference>
<reference evidence="10" key="1">
    <citation type="submission" date="2021-01" db="EMBL/GenBank/DDBJ databases">
        <title>Whole genome shotgun sequence of Planotetraspora silvatica NBRC 100141.</title>
        <authorList>
            <person name="Komaki H."/>
            <person name="Tamura T."/>
        </authorList>
    </citation>
    <scope>NUCLEOTIDE SEQUENCE</scope>
    <source>
        <strain evidence="10">NBRC 100141</strain>
    </source>
</reference>
<dbReference type="GO" id="GO:0005975">
    <property type="term" value="P:carbohydrate metabolic process"/>
    <property type="evidence" value="ECO:0007669"/>
    <property type="project" value="InterPro"/>
</dbReference>
<dbReference type="EMBL" id="BOOQ01000001">
    <property type="protein sequence ID" value="GII43614.1"/>
    <property type="molecule type" value="Genomic_DNA"/>
</dbReference>
<evidence type="ECO:0000256" key="7">
    <source>
        <dbReference type="ARBA" id="ARBA00023295"/>
    </source>
</evidence>
<keyword evidence="4" id="KW-0479">Metal-binding</keyword>
<dbReference type="RefSeq" id="WP_203970584.1">
    <property type="nucleotide sequence ID" value="NZ_BAAAKY010000005.1"/>
</dbReference>
<dbReference type="PANTHER" id="PTHR36447">
    <property type="entry name" value="BETA-GALACTOSIDASE GANA"/>
    <property type="match status" value="1"/>
</dbReference>
<proteinExistence type="inferred from homology"/>
<feature type="domain" description="Glycoside hydrolase family 42 N-terminal" evidence="8">
    <location>
        <begin position="18"/>
        <end position="396"/>
    </location>
</feature>
<comment type="catalytic activity">
    <reaction evidence="1">
        <text>Hydrolysis of terminal non-reducing beta-D-galactose residues in beta-D-galactosides.</text>
        <dbReference type="EC" id="3.2.1.23"/>
    </reaction>
</comment>
<dbReference type="EC" id="3.2.1.23" evidence="3"/>
<dbReference type="InterPro" id="IPR013529">
    <property type="entry name" value="Glyco_hydro_42_N"/>
</dbReference>
<sequence length="699" mass="77638">MSLVPPYRPTGVLFGAAYYAEYHLSDRVKQDLDLMKQAGFTVIRVGESVWSTWEPEDGRFELEWLLPVLDSAHERGIKVILGTPTYAVPPWLQQAYPEIAAERATGNPIPWGARQEVDYSHPAFLFHAERVIRQVVGRYADHPAVIGYQVDNEPGLELFHNHGAFTRFVRRLKAQYGDVDTLNREWGLTYWSHRIADWSELWRPDGNSLPQYDLAWRRYQSELTTEFISWQADIVREYANEDQFVTTCINYPRKAHDDLKLSAALNVTAGNPYYSMQDHLDPTKELAPQTEWTTTGVAGLFRQADRLFSSRQERFLVTETNAQSIDGSANNLPPWPGQLQQAAFALISRGAAMIEYWHWHTIPYGAETYWGGVLPHSLQPGRVYQEVSAIGAALRNLGDALDGFEPDGDAALLWSNDSRWAFEFFPPLSVEGRPDPASYERIFDAFHRGVIDAGAQARILHAHQAVELGAAELAKRYPVLIAPALYVAADRELELLRDYAAAGGHLIIGIRTGYGDHEARARVDVAPAILREPAGVHYEEFSNVEEPIPVTGRGDFAAPATAAATYWIDGLIPDGAEPIAEYSHPRFGAFPTAVTRVHGSGRITTVGTVPDPTLSAAVVSWALATMIADELAPSRALPVTISSGTLPDGRRAWFIFNWSWDETSITILRSTTDPVAGTAHEAGASLSVPAWSTRILLDT</sequence>
<evidence type="ECO:0000256" key="6">
    <source>
        <dbReference type="ARBA" id="ARBA00022833"/>
    </source>
</evidence>
<name>A0A8J3UDR1_9ACTN</name>
<evidence type="ECO:0000256" key="3">
    <source>
        <dbReference type="ARBA" id="ARBA00012756"/>
    </source>
</evidence>
<feature type="domain" description="Beta-galactosidase trimerisation" evidence="9">
    <location>
        <begin position="409"/>
        <end position="623"/>
    </location>
</feature>
<evidence type="ECO:0000256" key="5">
    <source>
        <dbReference type="ARBA" id="ARBA00022801"/>
    </source>
</evidence>
<dbReference type="PANTHER" id="PTHR36447:SF2">
    <property type="entry name" value="BETA-GALACTOSIDASE YESZ"/>
    <property type="match status" value="1"/>
</dbReference>
<dbReference type="InterPro" id="IPR003476">
    <property type="entry name" value="Glyco_hydro_42"/>
</dbReference>
<evidence type="ECO:0000256" key="2">
    <source>
        <dbReference type="ARBA" id="ARBA00005940"/>
    </source>
</evidence>
<keyword evidence="11" id="KW-1185">Reference proteome</keyword>
<gene>
    <name evidence="10" type="ORF">Psi02_00380</name>
</gene>
<protein>
    <recommendedName>
        <fullName evidence="3">beta-galactosidase</fullName>
        <ecNumber evidence="3">3.2.1.23</ecNumber>
    </recommendedName>
</protein>
<dbReference type="InterPro" id="IPR029062">
    <property type="entry name" value="Class_I_gatase-like"/>
</dbReference>
<evidence type="ECO:0000313" key="11">
    <source>
        <dbReference type="Proteomes" id="UP000644610"/>
    </source>
</evidence>
<dbReference type="SUPFAM" id="SSF52317">
    <property type="entry name" value="Class I glutamine amidotransferase-like"/>
    <property type="match status" value="1"/>
</dbReference>
<dbReference type="GO" id="GO:0009341">
    <property type="term" value="C:beta-galactosidase complex"/>
    <property type="evidence" value="ECO:0007669"/>
    <property type="project" value="InterPro"/>
</dbReference>
<dbReference type="GO" id="GO:0046872">
    <property type="term" value="F:metal ion binding"/>
    <property type="evidence" value="ECO:0007669"/>
    <property type="project" value="UniProtKB-KW"/>
</dbReference>
<dbReference type="Gene3D" id="3.40.50.880">
    <property type="match status" value="1"/>
</dbReference>
<evidence type="ECO:0000256" key="4">
    <source>
        <dbReference type="ARBA" id="ARBA00022723"/>
    </source>
</evidence>
<organism evidence="10 11">
    <name type="scientific">Planotetraspora silvatica</name>
    <dbReference type="NCBI Taxonomy" id="234614"/>
    <lineage>
        <taxon>Bacteria</taxon>
        <taxon>Bacillati</taxon>
        <taxon>Actinomycetota</taxon>
        <taxon>Actinomycetes</taxon>
        <taxon>Streptosporangiales</taxon>
        <taxon>Streptosporangiaceae</taxon>
        <taxon>Planotetraspora</taxon>
    </lineage>
</organism>